<accession>A0A4D6MGY7</accession>
<evidence type="ECO:0000313" key="3">
    <source>
        <dbReference type="Proteomes" id="UP000501690"/>
    </source>
</evidence>
<feature type="region of interest" description="Disordered" evidence="1">
    <location>
        <begin position="1"/>
        <end position="43"/>
    </location>
</feature>
<protein>
    <submittedName>
        <fullName evidence="2">Uncharacterized protein</fullName>
    </submittedName>
</protein>
<organism evidence="2 3">
    <name type="scientific">Vigna unguiculata</name>
    <name type="common">Cowpea</name>
    <dbReference type="NCBI Taxonomy" id="3917"/>
    <lineage>
        <taxon>Eukaryota</taxon>
        <taxon>Viridiplantae</taxon>
        <taxon>Streptophyta</taxon>
        <taxon>Embryophyta</taxon>
        <taxon>Tracheophyta</taxon>
        <taxon>Spermatophyta</taxon>
        <taxon>Magnoliopsida</taxon>
        <taxon>eudicotyledons</taxon>
        <taxon>Gunneridae</taxon>
        <taxon>Pentapetalae</taxon>
        <taxon>rosids</taxon>
        <taxon>fabids</taxon>
        <taxon>Fabales</taxon>
        <taxon>Fabaceae</taxon>
        <taxon>Papilionoideae</taxon>
        <taxon>50 kb inversion clade</taxon>
        <taxon>NPAAA clade</taxon>
        <taxon>indigoferoid/millettioid clade</taxon>
        <taxon>Phaseoleae</taxon>
        <taxon>Vigna</taxon>
    </lineage>
</organism>
<keyword evidence="3" id="KW-1185">Reference proteome</keyword>
<evidence type="ECO:0000256" key="1">
    <source>
        <dbReference type="SAM" id="MobiDB-lite"/>
    </source>
</evidence>
<name>A0A4D6MGY7_VIGUN</name>
<proteinExistence type="predicted"/>
<sequence length="72" mass="7960">MPPSTPLVMEMRHDDSGSTSSGNNALTGFRRRGSTNLRVGDEDEDGRALVAPMLEMRFNDNSGWQRSFSCLP</sequence>
<gene>
    <name evidence="2" type="ORF">DEO72_LG7g1287</name>
</gene>
<dbReference type="EMBL" id="CP039351">
    <property type="protein sequence ID" value="QCE00001.1"/>
    <property type="molecule type" value="Genomic_DNA"/>
</dbReference>
<dbReference type="Proteomes" id="UP000501690">
    <property type="component" value="Linkage Group LG7"/>
</dbReference>
<feature type="compositionally biased region" description="Polar residues" evidence="1">
    <location>
        <begin position="17"/>
        <end position="26"/>
    </location>
</feature>
<dbReference type="AlphaFoldDB" id="A0A4D6MGY7"/>
<reference evidence="2 3" key="1">
    <citation type="submission" date="2019-04" db="EMBL/GenBank/DDBJ databases">
        <title>An improved genome assembly and genetic linkage map for asparagus bean, Vigna unguiculata ssp. sesquipedialis.</title>
        <authorList>
            <person name="Xia Q."/>
            <person name="Zhang R."/>
            <person name="Dong Y."/>
        </authorList>
    </citation>
    <scope>NUCLEOTIDE SEQUENCE [LARGE SCALE GENOMIC DNA]</scope>
    <source>
        <tissue evidence="2">Leaf</tissue>
    </source>
</reference>
<evidence type="ECO:0000313" key="2">
    <source>
        <dbReference type="EMBL" id="QCE00001.1"/>
    </source>
</evidence>